<evidence type="ECO:0000313" key="10">
    <source>
        <dbReference type="Proteomes" id="UP000005396"/>
    </source>
</evidence>
<dbReference type="InterPro" id="IPR017871">
    <property type="entry name" value="ABC_transporter-like_CS"/>
</dbReference>
<dbReference type="CDD" id="cd03257">
    <property type="entry name" value="ABC_NikE_OppD_transporters"/>
    <property type="match status" value="1"/>
</dbReference>
<dbReference type="PANTHER" id="PTHR43297">
    <property type="entry name" value="OLIGOPEPTIDE TRANSPORT ATP-BINDING PROTEIN APPD"/>
    <property type="match status" value="1"/>
</dbReference>
<reference evidence="9 10" key="2">
    <citation type="submission" date="2007-09" db="EMBL/GenBank/DDBJ databases">
        <title>Draft genome sequence of Clostridium bolteae (ATCC BAA-613).</title>
        <authorList>
            <person name="Sudarsanam P."/>
            <person name="Ley R."/>
            <person name="Guruge J."/>
            <person name="Turnbaugh P.J."/>
            <person name="Mahowald M."/>
            <person name="Liep D."/>
            <person name="Gordon J."/>
        </authorList>
    </citation>
    <scope>NUCLEOTIDE SEQUENCE [LARGE SCALE GENOMIC DNA]</scope>
    <source>
        <strain evidence="10">ATCC BAA-613 / DSM 15670 / CCUG 46953 / JCM 12243 / WAL 16351</strain>
    </source>
</reference>
<dbReference type="SMART" id="SM00382">
    <property type="entry name" value="AAA"/>
    <property type="match status" value="1"/>
</dbReference>
<reference evidence="9 10" key="1">
    <citation type="submission" date="2007-08" db="EMBL/GenBank/DDBJ databases">
        <authorList>
            <person name="Fulton L."/>
            <person name="Clifton S."/>
            <person name="Fulton B."/>
            <person name="Xu J."/>
            <person name="Minx P."/>
            <person name="Pepin K.H."/>
            <person name="Johnson M."/>
            <person name="Thiruvilangam P."/>
            <person name="Bhonagiri V."/>
            <person name="Nash W.E."/>
            <person name="Mardis E.R."/>
            <person name="Wilson R.K."/>
        </authorList>
    </citation>
    <scope>NUCLEOTIDE SEQUENCE [LARGE SCALE GENOMIC DNA]</scope>
    <source>
        <strain evidence="10">ATCC BAA-613 / DSM 15670 / CCUG 46953 / JCM 12243 / WAL 16351</strain>
    </source>
</reference>
<evidence type="ECO:0000313" key="9">
    <source>
        <dbReference type="EMBL" id="EDP13311.1"/>
    </source>
</evidence>
<keyword evidence="5" id="KW-0547">Nucleotide-binding</keyword>
<keyword evidence="7" id="KW-0472">Membrane</keyword>
<sequence>MNMMEDTILEVENLRTSFATDAGSVQSVRGITFHVGKGESLGIVGESGCGKSVTMLSIMGLLEDNASRQANALLFDGEDLLKKSPREMRKIQGNRIGMIFQDPMTSLNPLFTVGEQIRGPLMRHQKLSRKEAEKKALVMLEAVGLPSPERRLKQYPHELSGGMRQRVMIAIAMCCKPELLIADEPTTALDVTIQAQILELMAHMKNEFNTSVILITHDLGVISSLCTRVIVMYGGLIMEEGKIEDIFYRTGHPYTAGLLASIPKRTKEKLVPIFGTPPDLLNPPKGCPFAARCSRAMKLCAVHQPPFCDLGNGHVSACWLHNESVKARMGEVKL</sequence>
<keyword evidence="4" id="KW-1003">Cell membrane</keyword>
<feature type="domain" description="ABC transporter" evidence="8">
    <location>
        <begin position="9"/>
        <end position="259"/>
    </location>
</feature>
<dbReference type="Pfam" id="PF00005">
    <property type="entry name" value="ABC_tran"/>
    <property type="match status" value="1"/>
</dbReference>
<evidence type="ECO:0000256" key="2">
    <source>
        <dbReference type="ARBA" id="ARBA00005417"/>
    </source>
</evidence>
<organism evidence="9 10">
    <name type="scientific">Enterocloster bolteae (strain ATCC BAA-613 / DSM 15670 / CCUG 46953 / JCM 12243 / WAL 16351)</name>
    <name type="common">Clostridium bolteae</name>
    <dbReference type="NCBI Taxonomy" id="411902"/>
    <lineage>
        <taxon>Bacteria</taxon>
        <taxon>Bacillati</taxon>
        <taxon>Bacillota</taxon>
        <taxon>Clostridia</taxon>
        <taxon>Lachnospirales</taxon>
        <taxon>Lachnospiraceae</taxon>
        <taxon>Enterocloster</taxon>
    </lineage>
</organism>
<comment type="subcellular location">
    <subcellularLocation>
        <location evidence="1">Cell membrane</location>
        <topology evidence="1">Peripheral membrane protein</topology>
    </subcellularLocation>
</comment>
<dbReference type="InterPro" id="IPR027417">
    <property type="entry name" value="P-loop_NTPase"/>
</dbReference>
<dbReference type="NCBIfam" id="TIGR01727">
    <property type="entry name" value="oligo_HPY"/>
    <property type="match status" value="1"/>
</dbReference>
<dbReference type="InterPro" id="IPR050388">
    <property type="entry name" value="ABC_Ni/Peptide_Import"/>
</dbReference>
<dbReference type="GO" id="GO:0005886">
    <property type="term" value="C:plasma membrane"/>
    <property type="evidence" value="ECO:0007669"/>
    <property type="project" value="UniProtKB-SubCell"/>
</dbReference>
<evidence type="ECO:0000256" key="5">
    <source>
        <dbReference type="ARBA" id="ARBA00022741"/>
    </source>
</evidence>
<dbReference type="PROSITE" id="PS50893">
    <property type="entry name" value="ABC_TRANSPORTER_2"/>
    <property type="match status" value="1"/>
</dbReference>
<protein>
    <recommendedName>
        <fullName evidence="8">ABC transporter domain-containing protein</fullName>
    </recommendedName>
</protein>
<evidence type="ECO:0000256" key="4">
    <source>
        <dbReference type="ARBA" id="ARBA00022475"/>
    </source>
</evidence>
<keyword evidence="6" id="KW-0067">ATP-binding</keyword>
<proteinExistence type="inferred from homology"/>
<keyword evidence="3" id="KW-0813">Transport</keyword>
<dbReference type="FunFam" id="3.40.50.300:FF:000016">
    <property type="entry name" value="Oligopeptide ABC transporter ATP-binding component"/>
    <property type="match status" value="1"/>
</dbReference>
<dbReference type="PROSITE" id="PS00211">
    <property type="entry name" value="ABC_TRANSPORTER_1"/>
    <property type="match status" value="1"/>
</dbReference>
<dbReference type="Gene3D" id="3.40.50.300">
    <property type="entry name" value="P-loop containing nucleotide triphosphate hydrolases"/>
    <property type="match status" value="1"/>
</dbReference>
<evidence type="ECO:0000256" key="7">
    <source>
        <dbReference type="ARBA" id="ARBA00023136"/>
    </source>
</evidence>
<dbReference type="Proteomes" id="UP000005396">
    <property type="component" value="Unassembled WGS sequence"/>
</dbReference>
<evidence type="ECO:0000256" key="1">
    <source>
        <dbReference type="ARBA" id="ARBA00004202"/>
    </source>
</evidence>
<dbReference type="InterPro" id="IPR013563">
    <property type="entry name" value="Oligopep_ABC_C"/>
</dbReference>
<evidence type="ECO:0000256" key="3">
    <source>
        <dbReference type="ARBA" id="ARBA00022448"/>
    </source>
</evidence>
<comment type="similarity">
    <text evidence="2">Belongs to the ABC transporter superfamily.</text>
</comment>
<dbReference type="Pfam" id="PF08352">
    <property type="entry name" value="oligo_HPY"/>
    <property type="match status" value="1"/>
</dbReference>
<dbReference type="InterPro" id="IPR003593">
    <property type="entry name" value="AAA+_ATPase"/>
</dbReference>
<dbReference type="InterPro" id="IPR003439">
    <property type="entry name" value="ABC_transporter-like_ATP-bd"/>
</dbReference>
<dbReference type="PaxDb" id="411902-CLOBOL_06417"/>
<dbReference type="PANTHER" id="PTHR43297:SF2">
    <property type="entry name" value="DIPEPTIDE TRANSPORT ATP-BINDING PROTEIN DPPD"/>
    <property type="match status" value="1"/>
</dbReference>
<dbReference type="SUPFAM" id="SSF52540">
    <property type="entry name" value="P-loop containing nucleoside triphosphate hydrolases"/>
    <property type="match status" value="1"/>
</dbReference>
<evidence type="ECO:0000256" key="6">
    <source>
        <dbReference type="ARBA" id="ARBA00022840"/>
    </source>
</evidence>
<dbReference type="GO" id="GO:0005524">
    <property type="term" value="F:ATP binding"/>
    <property type="evidence" value="ECO:0007669"/>
    <property type="project" value="UniProtKB-KW"/>
</dbReference>
<dbReference type="GO" id="GO:0016887">
    <property type="term" value="F:ATP hydrolysis activity"/>
    <property type="evidence" value="ECO:0007669"/>
    <property type="project" value="InterPro"/>
</dbReference>
<dbReference type="AlphaFoldDB" id="A8S2V1"/>
<evidence type="ECO:0000259" key="8">
    <source>
        <dbReference type="PROSITE" id="PS50893"/>
    </source>
</evidence>
<gene>
    <name evidence="9" type="ORF">CLOBOL_06417</name>
</gene>
<comment type="caution">
    <text evidence="9">The sequence shown here is derived from an EMBL/GenBank/DDBJ whole genome shotgun (WGS) entry which is preliminary data.</text>
</comment>
<dbReference type="EMBL" id="ABCC02000051">
    <property type="protein sequence ID" value="EDP13311.1"/>
    <property type="molecule type" value="Genomic_DNA"/>
</dbReference>
<name>A8S2V1_ENTBW</name>
<accession>A8S2V1</accession>
<dbReference type="eggNOG" id="COG0444">
    <property type="taxonomic scope" value="Bacteria"/>
</dbReference>
<dbReference type="HOGENOM" id="CLU_000604_1_23_9"/>
<dbReference type="GO" id="GO:0015833">
    <property type="term" value="P:peptide transport"/>
    <property type="evidence" value="ECO:0007669"/>
    <property type="project" value="InterPro"/>
</dbReference>